<accession>A0A383UMW6</accession>
<evidence type="ECO:0000259" key="4">
    <source>
        <dbReference type="Pfam" id="PF01765"/>
    </source>
</evidence>
<dbReference type="InterPro" id="IPR002661">
    <property type="entry name" value="Ribosome_recyc_fac"/>
</dbReference>
<evidence type="ECO:0000313" key="6">
    <source>
        <dbReference type="Proteomes" id="UP000275772"/>
    </source>
</evidence>
<dbReference type="PANTHER" id="PTHR20982:SF3">
    <property type="entry name" value="MITOCHONDRIAL RIBOSOME RECYCLING FACTOR PSEUDO 1"/>
    <property type="match status" value="1"/>
</dbReference>
<evidence type="ECO:0000313" key="5">
    <source>
        <dbReference type="EMBL" id="SZF01119.1"/>
    </source>
</evidence>
<keyword evidence="2" id="KW-0648">Protein biosynthesis</keyword>
<protein>
    <recommendedName>
        <fullName evidence="4">Ribosome recycling factor domain-containing protein</fullName>
    </recommendedName>
</protein>
<dbReference type="GO" id="GO:0043023">
    <property type="term" value="F:ribosomal large subunit binding"/>
    <property type="evidence" value="ECO:0007669"/>
    <property type="project" value="TreeGrafter"/>
</dbReference>
<dbReference type="EMBL" id="UNSH01000036">
    <property type="protein sequence ID" value="SZF01119.1"/>
    <property type="molecule type" value="Genomic_DNA"/>
</dbReference>
<gene>
    <name evidence="5" type="ORF">BLGHR1_11873</name>
</gene>
<dbReference type="PANTHER" id="PTHR20982">
    <property type="entry name" value="RIBOSOME RECYCLING FACTOR"/>
    <property type="match status" value="1"/>
</dbReference>
<evidence type="ECO:0000256" key="2">
    <source>
        <dbReference type="ARBA" id="ARBA00022917"/>
    </source>
</evidence>
<comment type="function">
    <text evidence="3">Necessary for protein synthesis in mitochondria. Functions as a ribosome recycling factor in mitochondria.</text>
</comment>
<evidence type="ECO:0000256" key="1">
    <source>
        <dbReference type="ARBA" id="ARBA00005912"/>
    </source>
</evidence>
<dbReference type="GO" id="GO:0005739">
    <property type="term" value="C:mitochondrion"/>
    <property type="evidence" value="ECO:0007669"/>
    <property type="project" value="TreeGrafter"/>
</dbReference>
<dbReference type="VEuPathDB" id="FungiDB:BLGHR1_11873"/>
<dbReference type="GO" id="GO:0006412">
    <property type="term" value="P:translation"/>
    <property type="evidence" value="ECO:0007669"/>
    <property type="project" value="UniProtKB-KW"/>
</dbReference>
<comment type="similarity">
    <text evidence="1">Belongs to the RRF family.</text>
</comment>
<organism evidence="5 6">
    <name type="scientific">Blumeria hordei</name>
    <name type="common">Barley powdery mildew</name>
    <name type="synonym">Blumeria graminis f. sp. hordei</name>
    <dbReference type="NCBI Taxonomy" id="2867405"/>
    <lineage>
        <taxon>Eukaryota</taxon>
        <taxon>Fungi</taxon>
        <taxon>Dikarya</taxon>
        <taxon>Ascomycota</taxon>
        <taxon>Pezizomycotina</taxon>
        <taxon>Leotiomycetes</taxon>
        <taxon>Erysiphales</taxon>
        <taxon>Erysiphaceae</taxon>
        <taxon>Blumeria</taxon>
    </lineage>
</organism>
<dbReference type="Gene3D" id="1.10.132.20">
    <property type="entry name" value="Ribosome-recycling factor"/>
    <property type="match status" value="1"/>
</dbReference>
<dbReference type="Gene3D" id="3.30.1360.40">
    <property type="match status" value="1"/>
</dbReference>
<name>A0A383UMW6_BLUHO</name>
<dbReference type="Proteomes" id="UP000275772">
    <property type="component" value="Unassembled WGS sequence"/>
</dbReference>
<dbReference type="InterPro" id="IPR036191">
    <property type="entry name" value="RRF_sf"/>
</dbReference>
<dbReference type="InterPro" id="IPR023584">
    <property type="entry name" value="Ribosome_recyc_fac_dom"/>
</dbReference>
<evidence type="ECO:0000256" key="3">
    <source>
        <dbReference type="ARBA" id="ARBA00024909"/>
    </source>
</evidence>
<feature type="domain" description="Ribosome recycling factor" evidence="4">
    <location>
        <begin position="114"/>
        <end position="282"/>
    </location>
</feature>
<dbReference type="AlphaFoldDB" id="A0A383UMW6"/>
<dbReference type="Pfam" id="PF01765">
    <property type="entry name" value="RRF"/>
    <property type="match status" value="1"/>
</dbReference>
<reference evidence="5 6" key="1">
    <citation type="submission" date="2017-11" db="EMBL/GenBank/DDBJ databases">
        <authorList>
            <person name="Kracher B."/>
        </authorList>
    </citation>
    <scope>NUCLEOTIDE SEQUENCE [LARGE SCALE GENOMIC DNA]</scope>
    <source>
        <strain evidence="5 6">RACE1</strain>
    </source>
</reference>
<proteinExistence type="inferred from homology"/>
<sequence>MGWPASIRGNIAISTMSARFPARIVASRGTCNYIRMHRSVTALLSHPWPLGSRIPTATPSSRAFHYFPRLLKKKSRADRDAAEEARAALPTAGSDPHDFTTLLSGIAKCQAKLEADLAQHRNGGRFNPDVLGALRVSVSRDGKKTERLSDLAQIVPKSGRSLIIMVGEKAHIKPIMSAIQTSQNLNLQPQIDAQEPLHLNVPIPPSTKDSRDLAMDAMGKAGDLAAAGIRKERGVMQKSLRNIELKKLARPDDIKKAQKEMEKIVEKGGLDVKAMVNAARNALGKM</sequence>
<dbReference type="SUPFAM" id="SSF55194">
    <property type="entry name" value="Ribosome recycling factor, RRF"/>
    <property type="match status" value="1"/>
</dbReference>